<protein>
    <submittedName>
        <fullName evidence="5">FadR/GntR family transcriptional regulator</fullName>
    </submittedName>
</protein>
<organism evidence="5 6">
    <name type="scientific">Salinactinospora qingdaonensis</name>
    <dbReference type="NCBI Taxonomy" id="702744"/>
    <lineage>
        <taxon>Bacteria</taxon>
        <taxon>Bacillati</taxon>
        <taxon>Actinomycetota</taxon>
        <taxon>Actinomycetes</taxon>
        <taxon>Streptosporangiales</taxon>
        <taxon>Nocardiopsidaceae</taxon>
        <taxon>Salinactinospora</taxon>
    </lineage>
</organism>
<keyword evidence="6" id="KW-1185">Reference proteome</keyword>
<dbReference type="Pfam" id="PF07729">
    <property type="entry name" value="FCD"/>
    <property type="match status" value="1"/>
</dbReference>
<dbReference type="SUPFAM" id="SSF48008">
    <property type="entry name" value="GntR ligand-binding domain-like"/>
    <property type="match status" value="1"/>
</dbReference>
<dbReference type="SMART" id="SM00345">
    <property type="entry name" value="HTH_GNTR"/>
    <property type="match status" value="1"/>
</dbReference>
<evidence type="ECO:0000256" key="3">
    <source>
        <dbReference type="ARBA" id="ARBA00023163"/>
    </source>
</evidence>
<evidence type="ECO:0000313" key="6">
    <source>
        <dbReference type="Proteomes" id="UP001500908"/>
    </source>
</evidence>
<dbReference type="InterPro" id="IPR036388">
    <property type="entry name" value="WH-like_DNA-bd_sf"/>
</dbReference>
<evidence type="ECO:0000259" key="4">
    <source>
        <dbReference type="PROSITE" id="PS50949"/>
    </source>
</evidence>
<reference evidence="6" key="1">
    <citation type="journal article" date="2019" name="Int. J. Syst. Evol. Microbiol.">
        <title>The Global Catalogue of Microorganisms (GCM) 10K type strain sequencing project: providing services to taxonomists for standard genome sequencing and annotation.</title>
        <authorList>
            <consortium name="The Broad Institute Genomics Platform"/>
            <consortium name="The Broad Institute Genome Sequencing Center for Infectious Disease"/>
            <person name="Wu L."/>
            <person name="Ma J."/>
        </authorList>
    </citation>
    <scope>NUCLEOTIDE SEQUENCE [LARGE SCALE GENOMIC DNA]</scope>
    <source>
        <strain evidence="6">JCM 17137</strain>
    </source>
</reference>
<proteinExistence type="predicted"/>
<keyword evidence="2" id="KW-0238">DNA-binding</keyword>
<dbReference type="Gene3D" id="1.10.10.10">
    <property type="entry name" value="Winged helix-like DNA-binding domain superfamily/Winged helix DNA-binding domain"/>
    <property type="match status" value="1"/>
</dbReference>
<dbReference type="Proteomes" id="UP001500908">
    <property type="component" value="Unassembled WGS sequence"/>
</dbReference>
<dbReference type="InterPro" id="IPR000524">
    <property type="entry name" value="Tscrpt_reg_HTH_GntR"/>
</dbReference>
<dbReference type="InterPro" id="IPR036390">
    <property type="entry name" value="WH_DNA-bd_sf"/>
</dbReference>
<dbReference type="Gene3D" id="1.20.120.530">
    <property type="entry name" value="GntR ligand-binding domain-like"/>
    <property type="match status" value="1"/>
</dbReference>
<dbReference type="SMART" id="SM00895">
    <property type="entry name" value="FCD"/>
    <property type="match status" value="1"/>
</dbReference>
<dbReference type="InterPro" id="IPR008920">
    <property type="entry name" value="TF_FadR/GntR_C"/>
</dbReference>
<dbReference type="PANTHER" id="PTHR43537:SF5">
    <property type="entry name" value="UXU OPERON TRANSCRIPTIONAL REGULATOR"/>
    <property type="match status" value="1"/>
</dbReference>
<dbReference type="RefSeq" id="WP_344971096.1">
    <property type="nucleotide sequence ID" value="NZ_BAABDD010000009.1"/>
</dbReference>
<dbReference type="EMBL" id="BAABDD010000009">
    <property type="protein sequence ID" value="GAA3744176.1"/>
    <property type="molecule type" value="Genomic_DNA"/>
</dbReference>
<evidence type="ECO:0000256" key="1">
    <source>
        <dbReference type="ARBA" id="ARBA00023015"/>
    </source>
</evidence>
<sequence>MAKPKGPEPIDDAPRVGTVMRAPKTAELIATHLRRQIVRGDLQPGETLPPEVQLMEQYGVSRPTLREAFRILEADTLISVRRGSRGGAQVTEPDPSVAVRYVGLLLQTRGTTVEDVYEARMAVDPVCVRLLARRRTKQDLAELRDCVDGLRRVVDDAGPGAVPAPAEWAELTHRFHRLLVQRCGNTTLAVQGEVLHDIVATHLRGRVARGVQEGESPQHFQRTVRSHRKLIDLIEARAADDAEEHWRGHMKTMAKSLFRDAPKDKPVVDLFA</sequence>
<name>A0ABP7FND7_9ACTN</name>
<evidence type="ECO:0000256" key="2">
    <source>
        <dbReference type="ARBA" id="ARBA00023125"/>
    </source>
</evidence>
<feature type="domain" description="HTH gntR-type" evidence="4">
    <location>
        <begin position="23"/>
        <end position="93"/>
    </location>
</feature>
<evidence type="ECO:0000313" key="5">
    <source>
        <dbReference type="EMBL" id="GAA3744176.1"/>
    </source>
</evidence>
<keyword evidence="1" id="KW-0805">Transcription regulation</keyword>
<dbReference type="InterPro" id="IPR011711">
    <property type="entry name" value="GntR_C"/>
</dbReference>
<dbReference type="CDD" id="cd07377">
    <property type="entry name" value="WHTH_GntR"/>
    <property type="match status" value="1"/>
</dbReference>
<comment type="caution">
    <text evidence="5">The sequence shown here is derived from an EMBL/GenBank/DDBJ whole genome shotgun (WGS) entry which is preliminary data.</text>
</comment>
<gene>
    <name evidence="5" type="ORF">GCM10022402_24820</name>
</gene>
<dbReference type="Pfam" id="PF00392">
    <property type="entry name" value="GntR"/>
    <property type="match status" value="1"/>
</dbReference>
<keyword evidence="3" id="KW-0804">Transcription</keyword>
<dbReference type="PROSITE" id="PS50949">
    <property type="entry name" value="HTH_GNTR"/>
    <property type="match status" value="1"/>
</dbReference>
<accession>A0ABP7FND7</accession>
<dbReference type="PRINTS" id="PR00035">
    <property type="entry name" value="HTHGNTR"/>
</dbReference>
<dbReference type="SUPFAM" id="SSF46785">
    <property type="entry name" value="Winged helix' DNA-binding domain"/>
    <property type="match status" value="1"/>
</dbReference>
<dbReference type="PANTHER" id="PTHR43537">
    <property type="entry name" value="TRANSCRIPTIONAL REGULATOR, GNTR FAMILY"/>
    <property type="match status" value="1"/>
</dbReference>